<keyword evidence="2" id="KW-1133">Transmembrane helix</keyword>
<feature type="non-terminal residue" evidence="4">
    <location>
        <position position="298"/>
    </location>
</feature>
<sequence length="298" mass="34318">LPGVDIRIGETVNYSFELFSATCKVFRYGIWMSGNRCSVVKPTNTTRLFCSCSMPMLTIGGDVYIPQNDFNPFSDMSLFVEIKEYPFIIICVLLLLALYGVSFVWTVRKDKTDKNNIKVKVLEDNDPRDTFGYLVAVFTGCRILAGTTSNVGIRLFGEEGVSRTHLISTTHCPTLHANSDKWFLLFSPHHLGALTNIQLWLYYAGKRPNWYCSKIFVCDINTFETDTFIIEKWFGVTMDDICLKYMMECATCKETNKISRIFSENMLYGFRENHVYASIFLRHPRSFVTRTQRLTLVM</sequence>
<evidence type="ECO:0000256" key="2">
    <source>
        <dbReference type="SAM" id="Phobius"/>
    </source>
</evidence>
<proteinExistence type="predicted"/>
<dbReference type="InterPro" id="IPR036392">
    <property type="entry name" value="PLAT/LH2_dom_sf"/>
</dbReference>
<dbReference type="SUPFAM" id="SSF49723">
    <property type="entry name" value="Lipase/lipooxygenase domain (PLAT/LH2 domain)"/>
    <property type="match status" value="1"/>
</dbReference>
<keyword evidence="2" id="KW-0812">Transmembrane</keyword>
<dbReference type="PANTHER" id="PTHR10877:SF194">
    <property type="entry name" value="LOCATION OF VULVA DEFECTIVE 1"/>
    <property type="match status" value="1"/>
</dbReference>
<accession>A0A1B6H187</accession>
<dbReference type="Gene3D" id="2.60.60.20">
    <property type="entry name" value="PLAT/LH2 domain"/>
    <property type="match status" value="1"/>
</dbReference>
<keyword evidence="2" id="KW-0472">Membrane</keyword>
<evidence type="ECO:0000259" key="3">
    <source>
        <dbReference type="PROSITE" id="PS50095"/>
    </source>
</evidence>
<dbReference type="GO" id="GO:0050982">
    <property type="term" value="P:detection of mechanical stimulus"/>
    <property type="evidence" value="ECO:0007669"/>
    <property type="project" value="TreeGrafter"/>
</dbReference>
<evidence type="ECO:0000256" key="1">
    <source>
        <dbReference type="PROSITE-ProRule" id="PRU00152"/>
    </source>
</evidence>
<dbReference type="AlphaFoldDB" id="A0A1B6H187"/>
<dbReference type="InterPro" id="IPR051223">
    <property type="entry name" value="Polycystin"/>
</dbReference>
<dbReference type="SMART" id="SM00308">
    <property type="entry name" value="LH2"/>
    <property type="match status" value="1"/>
</dbReference>
<name>A0A1B6H187_9HEMI</name>
<protein>
    <recommendedName>
        <fullName evidence="3">PLAT domain-containing protein</fullName>
    </recommendedName>
</protein>
<dbReference type="InterPro" id="IPR001024">
    <property type="entry name" value="PLAT/LH2_dom"/>
</dbReference>
<dbReference type="GO" id="GO:0005262">
    <property type="term" value="F:calcium channel activity"/>
    <property type="evidence" value="ECO:0007669"/>
    <property type="project" value="TreeGrafter"/>
</dbReference>
<dbReference type="PROSITE" id="PS50095">
    <property type="entry name" value="PLAT"/>
    <property type="match status" value="1"/>
</dbReference>
<evidence type="ECO:0000313" key="4">
    <source>
        <dbReference type="EMBL" id="JAS68439.1"/>
    </source>
</evidence>
<feature type="non-terminal residue" evidence="4">
    <location>
        <position position="1"/>
    </location>
</feature>
<comment type="caution">
    <text evidence="1">Lacks conserved residue(s) required for the propagation of feature annotation.</text>
</comment>
<gene>
    <name evidence="4" type="ORF">g.7140</name>
</gene>
<dbReference type="EMBL" id="GECZ01001330">
    <property type="protein sequence ID" value="JAS68439.1"/>
    <property type="molecule type" value="Transcribed_RNA"/>
</dbReference>
<feature type="domain" description="PLAT" evidence="3">
    <location>
        <begin position="131"/>
        <end position="248"/>
    </location>
</feature>
<dbReference type="PANTHER" id="PTHR10877">
    <property type="entry name" value="POLYCYSTIN FAMILY MEMBER"/>
    <property type="match status" value="1"/>
</dbReference>
<reference evidence="4" key="1">
    <citation type="submission" date="2015-11" db="EMBL/GenBank/DDBJ databases">
        <title>De novo transcriptome assembly of four potential Pierce s Disease insect vectors from Arizona vineyards.</title>
        <authorList>
            <person name="Tassone E.E."/>
        </authorList>
    </citation>
    <scope>NUCLEOTIDE SEQUENCE</scope>
</reference>
<organism evidence="4">
    <name type="scientific">Cuerna arida</name>
    <dbReference type="NCBI Taxonomy" id="1464854"/>
    <lineage>
        <taxon>Eukaryota</taxon>
        <taxon>Metazoa</taxon>
        <taxon>Ecdysozoa</taxon>
        <taxon>Arthropoda</taxon>
        <taxon>Hexapoda</taxon>
        <taxon>Insecta</taxon>
        <taxon>Pterygota</taxon>
        <taxon>Neoptera</taxon>
        <taxon>Paraneoptera</taxon>
        <taxon>Hemiptera</taxon>
        <taxon>Auchenorrhyncha</taxon>
        <taxon>Membracoidea</taxon>
        <taxon>Cicadellidae</taxon>
        <taxon>Cicadellinae</taxon>
        <taxon>Proconiini</taxon>
        <taxon>Cuerna</taxon>
    </lineage>
</organism>
<dbReference type="Pfam" id="PF01477">
    <property type="entry name" value="PLAT"/>
    <property type="match status" value="1"/>
</dbReference>
<feature type="transmembrane region" description="Helical" evidence="2">
    <location>
        <begin position="85"/>
        <end position="107"/>
    </location>
</feature>
<dbReference type="GO" id="GO:0016020">
    <property type="term" value="C:membrane"/>
    <property type="evidence" value="ECO:0007669"/>
    <property type="project" value="TreeGrafter"/>
</dbReference>